<keyword evidence="5" id="KW-1185">Reference proteome</keyword>
<dbReference type="PANTHER" id="PTHR47711">
    <property type="entry name" value="PROTEIN PLASTID TRANSCRIPTIONALLY ACTIVE 16, CHLOROPLASTIC"/>
    <property type="match status" value="1"/>
</dbReference>
<dbReference type="InterPro" id="IPR036561">
    <property type="entry name" value="MAM33_sf"/>
</dbReference>
<accession>A0AAD8KPX5</accession>
<dbReference type="GO" id="GO:0005759">
    <property type="term" value="C:mitochondrial matrix"/>
    <property type="evidence" value="ECO:0007669"/>
    <property type="project" value="InterPro"/>
</dbReference>
<feature type="domain" description="NAD(P)-binding" evidence="3">
    <location>
        <begin position="375"/>
        <end position="584"/>
    </location>
</feature>
<dbReference type="EMBL" id="JAUHHV010000004">
    <property type="protein sequence ID" value="KAK1426808.1"/>
    <property type="molecule type" value="Genomic_DNA"/>
</dbReference>
<feature type="coiled-coil region" evidence="1">
    <location>
        <begin position="628"/>
        <end position="655"/>
    </location>
</feature>
<evidence type="ECO:0000259" key="3">
    <source>
        <dbReference type="Pfam" id="PF13460"/>
    </source>
</evidence>
<feature type="compositionally biased region" description="Low complexity" evidence="2">
    <location>
        <begin position="745"/>
        <end position="758"/>
    </location>
</feature>
<name>A0AAD8KPX5_TARER</name>
<protein>
    <recommendedName>
        <fullName evidence="3">NAD(P)-binding domain-containing protein</fullName>
    </recommendedName>
</protein>
<proteinExistence type="predicted"/>
<dbReference type="Pfam" id="PF02330">
    <property type="entry name" value="MAM33"/>
    <property type="match status" value="1"/>
</dbReference>
<keyword evidence="1" id="KW-0175">Coiled coil</keyword>
<dbReference type="PANTHER" id="PTHR47711:SF2">
    <property type="entry name" value="PROTEIN PLASTID TRANSCRIPTIONALLY ACTIVE 16, CHLOROPLASTIC"/>
    <property type="match status" value="1"/>
</dbReference>
<dbReference type="SUPFAM" id="SSF54529">
    <property type="entry name" value="Mitochondrial glycoprotein MAM33-like"/>
    <property type="match status" value="1"/>
</dbReference>
<dbReference type="Gene3D" id="3.10.280.10">
    <property type="entry name" value="Mitochondrial glycoprotein"/>
    <property type="match status" value="1"/>
</dbReference>
<dbReference type="Proteomes" id="UP001229421">
    <property type="component" value="Unassembled WGS sequence"/>
</dbReference>
<dbReference type="InterPro" id="IPR003428">
    <property type="entry name" value="MAM33"/>
</dbReference>
<reference evidence="4" key="1">
    <citation type="journal article" date="2023" name="bioRxiv">
        <title>Improved chromosome-level genome assembly for marigold (Tagetes erecta).</title>
        <authorList>
            <person name="Jiang F."/>
            <person name="Yuan L."/>
            <person name="Wang S."/>
            <person name="Wang H."/>
            <person name="Xu D."/>
            <person name="Wang A."/>
            <person name="Fan W."/>
        </authorList>
    </citation>
    <scope>NUCLEOTIDE SEQUENCE</scope>
    <source>
        <strain evidence="4">WSJ</strain>
        <tissue evidence="4">Leaf</tissue>
    </source>
</reference>
<evidence type="ECO:0000256" key="2">
    <source>
        <dbReference type="SAM" id="MobiDB-lite"/>
    </source>
</evidence>
<evidence type="ECO:0000256" key="1">
    <source>
        <dbReference type="SAM" id="Coils"/>
    </source>
</evidence>
<comment type="caution">
    <text evidence="4">The sequence shown here is derived from an EMBL/GenBank/DDBJ whole genome shotgun (WGS) entry which is preliminary data.</text>
</comment>
<evidence type="ECO:0000313" key="4">
    <source>
        <dbReference type="EMBL" id="KAK1426808.1"/>
    </source>
</evidence>
<dbReference type="Gene3D" id="3.40.50.720">
    <property type="entry name" value="NAD(P)-binding Rossmann-like Domain"/>
    <property type="match status" value="1"/>
</dbReference>
<dbReference type="AlphaFoldDB" id="A0AAD8KPX5"/>
<feature type="region of interest" description="Disordered" evidence="2">
    <location>
        <begin position="737"/>
        <end position="766"/>
    </location>
</feature>
<gene>
    <name evidence="4" type="ORF">QVD17_15488</name>
</gene>
<sequence length="787" mass="85720">MALLRRSVSSLTPLSARLLSGQRSFNHHCGGTFFIAINHVHKIVSNTSFLVPSIPRCSFSASPALTHPSSDDSLIRVIKSEIKCSEETYEESEDFPEGFPFKVTDKLGQQIVSLTREYQGENICVEVEPSSLVTGDEDSDSDNDVKDVNQTSQQMVVTICKDVGPSLEFGIIAYADKIVIDSLSVHDPDIDDDQPPYDGPRFDELEESIQKGFYEYLDIRGIKPAFLEDNIQTKSTPTNYALIQSQCNSKLIFNGDFHKLNGSNHTERDDTSIEPIIIPNISLMAPSLTANSFLLTTTPNLRLASLKTRRFVLCAKKPDTDADSENLNSNSFRFNFDFGKVSEMKSLIPTLTNASSSGGTVFGKRKDPNTVFVAGGTGQAGIRIAQTLLREGFSVRAGVPEIGAAQDLARIAVDYKVISTEESKRLNAVESTFENPESIAKAIGNATKAVVTIGQCENGPTAEVTTSEALQLIQGAQLAGVSHVIIIYDTSPLSFTSTNNVLDGISLFFNNLFSKSQPLSLKEFIDGLIATDVKYTLIKAKLADDYVSKSSYNLVVSAEGFIGENDYKVAKSQIASLVADVFSNTEVAENKVVEVTSSPDAAARPVSELFSAIPEDNRRKDYTEAIAKAKAEEAMIAAKKAAELAEKEINKLDSQDDFQEQATAARKSFADLVDRFKTVTKATEKPETTAKDSLDQDPDAAPALALSWENLSSRFASAVKNNPIELPKVQIATVRGQAKARTLPPKKAVVKKPAAAKKVQPKPKESKAEVRKIFGGVFQQETIYVDD</sequence>
<dbReference type="SUPFAM" id="SSF51735">
    <property type="entry name" value="NAD(P)-binding Rossmann-fold domains"/>
    <property type="match status" value="1"/>
</dbReference>
<dbReference type="Pfam" id="PF13460">
    <property type="entry name" value="NAD_binding_10"/>
    <property type="match status" value="1"/>
</dbReference>
<dbReference type="InterPro" id="IPR036291">
    <property type="entry name" value="NAD(P)-bd_dom_sf"/>
</dbReference>
<dbReference type="InterPro" id="IPR016040">
    <property type="entry name" value="NAD(P)-bd_dom"/>
</dbReference>
<organism evidence="4 5">
    <name type="scientific">Tagetes erecta</name>
    <name type="common">African marigold</name>
    <dbReference type="NCBI Taxonomy" id="13708"/>
    <lineage>
        <taxon>Eukaryota</taxon>
        <taxon>Viridiplantae</taxon>
        <taxon>Streptophyta</taxon>
        <taxon>Embryophyta</taxon>
        <taxon>Tracheophyta</taxon>
        <taxon>Spermatophyta</taxon>
        <taxon>Magnoliopsida</taxon>
        <taxon>eudicotyledons</taxon>
        <taxon>Gunneridae</taxon>
        <taxon>Pentapetalae</taxon>
        <taxon>asterids</taxon>
        <taxon>campanulids</taxon>
        <taxon>Asterales</taxon>
        <taxon>Asteraceae</taxon>
        <taxon>Asteroideae</taxon>
        <taxon>Heliantheae alliance</taxon>
        <taxon>Tageteae</taxon>
        <taxon>Tagetes</taxon>
    </lineage>
</organism>
<evidence type="ECO:0000313" key="5">
    <source>
        <dbReference type="Proteomes" id="UP001229421"/>
    </source>
</evidence>